<dbReference type="AlphaFoldDB" id="A0A1I1SXR2"/>
<sequence>MVFQQRNGRVDRYGQKHQPEIVYLFTETVTDRIRGDLRILEILQAKDEQAYLNLGDPSAFLNVYDPEKEAEKVSDFMAQGMAPEAVEAKLEQAAADESDNGVDWLMQLFGGGDAAATAPEPAAPSSVQQINEPASLFDGDYHYAKTALTQLNQGQTLCQWTPHDGEKVIALTAPRDLQDRLKQLPREVQADNDHYSLCADPKRMAAAIETARQARREQDTWPQLHYLWPQHPIMEWLGDRVLTHFGRHTAPLLQSQKLAPNEQAFILMSLVPNRKGQPLLVEWQVASRVGQGAFQLEDFDAFIARAGIRAGALPNRGYTDGLAALQGLKRLTKPCHRKSSEERLVMHESKQEKRDKRSTVQEGCAAVAGSRRLGQGRSPAGERRDGPQRHPVRFAHRHPLGRVAPGTGLWQRHDLLAAST</sequence>
<evidence type="ECO:0000256" key="1">
    <source>
        <dbReference type="SAM" id="MobiDB-lite"/>
    </source>
</evidence>
<name>A0A1I1SXR2_9BURK</name>
<protein>
    <submittedName>
        <fullName evidence="2">Uncharacterized protein</fullName>
    </submittedName>
</protein>
<organism evidence="2 3">
    <name type="scientific">Paracidovorax konjaci</name>
    <dbReference type="NCBI Taxonomy" id="32040"/>
    <lineage>
        <taxon>Bacteria</taxon>
        <taxon>Pseudomonadati</taxon>
        <taxon>Pseudomonadota</taxon>
        <taxon>Betaproteobacteria</taxon>
        <taxon>Burkholderiales</taxon>
        <taxon>Comamonadaceae</taxon>
        <taxon>Paracidovorax</taxon>
    </lineage>
</organism>
<reference evidence="3" key="1">
    <citation type="submission" date="2016-10" db="EMBL/GenBank/DDBJ databases">
        <authorList>
            <person name="Varghese N."/>
            <person name="Submissions S."/>
        </authorList>
    </citation>
    <scope>NUCLEOTIDE SEQUENCE [LARGE SCALE GENOMIC DNA]</scope>
    <source>
        <strain evidence="3">DSM 7481</strain>
    </source>
</reference>
<dbReference type="Proteomes" id="UP000199517">
    <property type="component" value="Unassembled WGS sequence"/>
</dbReference>
<evidence type="ECO:0000313" key="2">
    <source>
        <dbReference type="EMBL" id="SFD48723.1"/>
    </source>
</evidence>
<dbReference type="STRING" id="32040.SAMN04489710_102386"/>
<feature type="region of interest" description="Disordered" evidence="1">
    <location>
        <begin position="337"/>
        <end position="392"/>
    </location>
</feature>
<accession>A0A1I1SXR2</accession>
<gene>
    <name evidence="2" type="ORF">SAMN04489710_102386</name>
</gene>
<feature type="compositionally biased region" description="Basic and acidic residues" evidence="1">
    <location>
        <begin position="338"/>
        <end position="359"/>
    </location>
</feature>
<dbReference type="EMBL" id="FOMQ01000002">
    <property type="protein sequence ID" value="SFD48723.1"/>
    <property type="molecule type" value="Genomic_DNA"/>
</dbReference>
<proteinExistence type="predicted"/>
<evidence type="ECO:0000313" key="3">
    <source>
        <dbReference type="Proteomes" id="UP000199517"/>
    </source>
</evidence>
<keyword evidence="3" id="KW-1185">Reference proteome</keyword>